<proteinExistence type="predicted"/>
<protein>
    <recommendedName>
        <fullName evidence="3">DUF1376 domain-containing protein</fullName>
    </recommendedName>
</protein>
<name>A0ABY2TPI1_9SPIR</name>
<reference evidence="1 2" key="1">
    <citation type="journal article" date="2019" name="Anaerobe">
        <title>Brachyspira catarrhinii sp. nov., an anaerobic intestinal spirochaete isolated from vervet monkeys may have been misidentified as Brachyspira aalborgi in previous studies.</title>
        <authorList>
            <person name="Phillips N.D."/>
            <person name="La T."/>
            <person name="Hampson D.J."/>
        </authorList>
    </citation>
    <scope>NUCLEOTIDE SEQUENCE [LARGE SCALE GENOMIC DNA]</scope>
    <source>
        <strain evidence="1 2">Z12</strain>
    </source>
</reference>
<comment type="caution">
    <text evidence="1">The sequence shown here is derived from an EMBL/GenBank/DDBJ whole genome shotgun (WGS) entry which is preliminary data.</text>
</comment>
<keyword evidence="2" id="KW-1185">Reference proteome</keyword>
<evidence type="ECO:0000313" key="1">
    <source>
        <dbReference type="EMBL" id="TKZ26328.1"/>
    </source>
</evidence>
<dbReference type="Proteomes" id="UP000310168">
    <property type="component" value="Unassembled WGS sequence"/>
</dbReference>
<evidence type="ECO:0000313" key="2">
    <source>
        <dbReference type="Proteomes" id="UP000310168"/>
    </source>
</evidence>
<accession>A0ABY2TPI1</accession>
<gene>
    <name evidence="1" type="ORF">EZH24_12250</name>
</gene>
<organism evidence="1 2">
    <name type="scientific">Brachyspira catarrhinii</name>
    <dbReference type="NCBI Taxonomy" id="2528966"/>
    <lineage>
        <taxon>Bacteria</taxon>
        <taxon>Pseudomonadati</taxon>
        <taxon>Spirochaetota</taxon>
        <taxon>Spirochaetia</taxon>
        <taxon>Brachyspirales</taxon>
        <taxon>Brachyspiraceae</taxon>
        <taxon>Brachyspira</taxon>
    </lineage>
</organism>
<dbReference type="RefSeq" id="WP_137999342.1">
    <property type="nucleotide sequence ID" value="NZ_SJDU01000554.1"/>
</dbReference>
<dbReference type="EMBL" id="SJDU01000554">
    <property type="protein sequence ID" value="TKZ26328.1"/>
    <property type="molecule type" value="Genomic_DNA"/>
</dbReference>
<evidence type="ECO:0008006" key="3">
    <source>
        <dbReference type="Google" id="ProtNLM"/>
    </source>
</evidence>
<sequence length="270" mass="31627">MEKEQKFIALYGELNSPEDFLTVPFEILEYRRELNITASEFTFICEIFHLTSKDFNLIKDKDITGNKIRFCRQRASLKSKEYLKIKLIKNYKKGGIIYDFRELKKIIDKLKKSKLKKSKKETETKIKVETKNDINQKYEEDAFIKKYNGLLLKLLGVDFSNYQKAQNGIKKYLLATFINRKNTLSKSLKIAEQSFLKLPPEKRNYLKLQDCMINALLNGNEIKDEKLEKETEAKDKKSIPNGIDNLNKLLKVIEKKGDINETYKTITNTA</sequence>